<accession>A0ABY5W3V4</accession>
<reference evidence="1" key="2">
    <citation type="submission" date="2022-09" db="EMBL/GenBank/DDBJ databases">
        <title>Biosynthetic gene clusters of Dactylosporangioum fulvum.</title>
        <authorList>
            <person name="Caradec T."/>
        </authorList>
    </citation>
    <scope>NUCLEOTIDE SEQUENCE</scope>
    <source>
        <strain evidence="1">NRRL B-16292</strain>
    </source>
</reference>
<protein>
    <recommendedName>
        <fullName evidence="3">SnoaL-like domain-containing protein</fullName>
    </recommendedName>
</protein>
<name>A0ABY5W3V4_9ACTN</name>
<organism evidence="1 2">
    <name type="scientific">Dactylosporangium fulvum</name>
    <dbReference type="NCBI Taxonomy" id="53359"/>
    <lineage>
        <taxon>Bacteria</taxon>
        <taxon>Bacillati</taxon>
        <taxon>Actinomycetota</taxon>
        <taxon>Actinomycetes</taxon>
        <taxon>Micromonosporales</taxon>
        <taxon>Micromonosporaceae</taxon>
        <taxon>Dactylosporangium</taxon>
    </lineage>
</organism>
<evidence type="ECO:0008006" key="3">
    <source>
        <dbReference type="Google" id="ProtNLM"/>
    </source>
</evidence>
<sequence length="81" mass="8799">MDAVEDLLRQIKEREAQTKAGFTVTLSDLSVVQDNSSATIETNLNIAAGEVGGASSLAIQRWEFKLVESDGWRVCTAKKLS</sequence>
<dbReference type="EMBL" id="CP073720">
    <property type="protein sequence ID" value="UWP83398.1"/>
    <property type="molecule type" value="Genomic_DNA"/>
</dbReference>
<evidence type="ECO:0000313" key="1">
    <source>
        <dbReference type="EMBL" id="UWP83398.1"/>
    </source>
</evidence>
<reference evidence="1" key="1">
    <citation type="submission" date="2021-04" db="EMBL/GenBank/DDBJ databases">
        <authorList>
            <person name="Hartkoorn R.C."/>
            <person name="Beaudoing E."/>
            <person name="Hot D."/>
        </authorList>
    </citation>
    <scope>NUCLEOTIDE SEQUENCE</scope>
    <source>
        <strain evidence="1">NRRL B-16292</strain>
    </source>
</reference>
<dbReference type="Proteomes" id="UP001059617">
    <property type="component" value="Chromosome"/>
</dbReference>
<gene>
    <name evidence="1" type="ORF">Dfulv_03615</name>
</gene>
<dbReference type="RefSeq" id="WP_259861184.1">
    <property type="nucleotide sequence ID" value="NZ_CP073720.1"/>
</dbReference>
<evidence type="ECO:0000313" key="2">
    <source>
        <dbReference type="Proteomes" id="UP001059617"/>
    </source>
</evidence>
<proteinExistence type="predicted"/>
<keyword evidence="2" id="KW-1185">Reference proteome</keyword>